<dbReference type="Gene3D" id="3.90.105.20">
    <property type="match status" value="1"/>
</dbReference>
<dbReference type="Gene3D" id="6.10.140.760">
    <property type="match status" value="1"/>
</dbReference>
<proteinExistence type="inferred from homology"/>
<dbReference type="RefSeq" id="WP_125671860.1">
    <property type="nucleotide sequence ID" value="NZ_RCOS01000113.1"/>
</dbReference>
<name>A0A3R9R2T5_9CREN</name>
<evidence type="ECO:0000259" key="4">
    <source>
        <dbReference type="Pfam" id="PF17777"/>
    </source>
</evidence>
<dbReference type="EMBL" id="RXII01000066">
    <property type="protein sequence ID" value="RZN61819.1"/>
    <property type="molecule type" value="Genomic_DNA"/>
</dbReference>
<accession>A0A3R9R2T5</accession>
<feature type="domain" description="Large ribosomal subunit protein uL10-like insertion" evidence="4">
    <location>
        <begin position="107"/>
        <end position="176"/>
    </location>
</feature>
<comment type="caution">
    <text evidence="5">The sequence shown here is derived from an EMBL/GenBank/DDBJ whole genome shotgun (WGS) entry which is preliminary data.</text>
</comment>
<protein>
    <submittedName>
        <fullName evidence="5">50S ribosomal protein L10</fullName>
    </submittedName>
</protein>
<dbReference type="AlphaFoldDB" id="A0A3R9R2T5"/>
<dbReference type="InterPro" id="IPR050323">
    <property type="entry name" value="Ribosomal_protein_uL10"/>
</dbReference>
<dbReference type="Gene3D" id="3.30.70.1730">
    <property type="match status" value="1"/>
</dbReference>
<dbReference type="InterPro" id="IPR043164">
    <property type="entry name" value="Ribosomal_uL10-like_insert_sf"/>
</dbReference>
<dbReference type="EMBL" id="RCOS01000113">
    <property type="protein sequence ID" value="RSN73620.1"/>
    <property type="molecule type" value="Genomic_DNA"/>
</dbReference>
<dbReference type="PANTHER" id="PTHR45699">
    <property type="entry name" value="60S ACIDIC RIBOSOMAL PROTEIN P0"/>
    <property type="match status" value="1"/>
</dbReference>
<dbReference type="Proteomes" id="UP000277582">
    <property type="component" value="Unassembled WGS sequence"/>
</dbReference>
<evidence type="ECO:0000256" key="2">
    <source>
        <dbReference type="ARBA" id="ARBA00022980"/>
    </source>
</evidence>
<dbReference type="GO" id="GO:0070180">
    <property type="term" value="F:large ribosomal subunit rRNA binding"/>
    <property type="evidence" value="ECO:0007669"/>
    <property type="project" value="TreeGrafter"/>
</dbReference>
<dbReference type="InterPro" id="IPR001790">
    <property type="entry name" value="Ribosomal_uL10"/>
</dbReference>
<dbReference type="Proteomes" id="UP000316217">
    <property type="component" value="Unassembled WGS sequence"/>
</dbReference>
<keyword evidence="7" id="KW-1185">Reference proteome</keyword>
<reference evidence="5 7" key="1">
    <citation type="submission" date="2018-10" db="EMBL/GenBank/DDBJ databases">
        <title>Co-occurring genomic capacity for anaerobic methane metabolism and dissimilatory sulfite reduction discovered in the Korarchaeota.</title>
        <authorList>
            <person name="Mckay L.J."/>
            <person name="Dlakic M."/>
            <person name="Fields M.W."/>
            <person name="Delmont T.O."/>
            <person name="Eren A.M."/>
            <person name="Jay Z.J."/>
            <person name="Klingelsmith K.B."/>
            <person name="Rusch D.B."/>
            <person name="Inskeep W.P."/>
        </authorList>
    </citation>
    <scope>NUCLEOTIDE SEQUENCE [LARGE SCALE GENOMIC DNA]</scope>
    <source>
        <strain evidence="5 7">MDKW</strain>
    </source>
</reference>
<dbReference type="Pfam" id="PF17777">
    <property type="entry name" value="RL10P_insert"/>
    <property type="match status" value="1"/>
</dbReference>
<evidence type="ECO:0000313" key="7">
    <source>
        <dbReference type="Proteomes" id="UP000277582"/>
    </source>
</evidence>
<dbReference type="GO" id="GO:0022625">
    <property type="term" value="C:cytosolic large ribosomal subunit"/>
    <property type="evidence" value="ECO:0007669"/>
    <property type="project" value="TreeGrafter"/>
</dbReference>
<sequence>MMILSKKEKKIRTAELIRKLSEEYQNVLFADFYRVPADLMQRIRASLRGSARILVSKRRIAEKALKDRKGFDGIGELPRNLALIFTNEDLFEIYSRISSMTTNVFVRPGEVAESDIIIPKGPTDLMPGPVLNDLKAMGIPTKIKGGKVEIEEDTVVVKAGDLVPRHVAEVLRALKIAPMEVRLRIKAALDKDGVVYREEILSTTKEEIYKMVADASARAIAVAIELGELNDRTVNVLIPRAYMNAINIAAEIGFITDKTAEMLLIKAVMRAKALSSCVS</sequence>
<dbReference type="Pfam" id="PF00466">
    <property type="entry name" value="Ribosomal_L10"/>
    <property type="match status" value="1"/>
</dbReference>
<dbReference type="PANTHER" id="PTHR45699:SF3">
    <property type="entry name" value="LARGE RIBOSOMAL SUBUNIT PROTEIN UL10"/>
    <property type="match status" value="1"/>
</dbReference>
<dbReference type="GO" id="GO:0003735">
    <property type="term" value="F:structural constituent of ribosome"/>
    <property type="evidence" value="ECO:0007669"/>
    <property type="project" value="TreeGrafter"/>
</dbReference>
<reference evidence="6 8" key="2">
    <citation type="journal article" date="2019" name="Nat. Microbiol.">
        <title>Wide diversity of methane and short-chain alkane metabolisms in uncultured archaea.</title>
        <authorList>
            <person name="Borrel G."/>
            <person name="Adam P.S."/>
            <person name="McKay L.J."/>
            <person name="Chen L.X."/>
            <person name="Sierra-Garcia I.N."/>
            <person name="Sieber C.M."/>
            <person name="Letourneur Q."/>
            <person name="Ghozlane A."/>
            <person name="Andersen G.L."/>
            <person name="Li W.J."/>
            <person name="Hallam S.J."/>
            <person name="Muyzer G."/>
            <person name="de Oliveira V.M."/>
            <person name="Inskeep W.P."/>
            <person name="Banfield J.F."/>
            <person name="Gribaldo S."/>
        </authorList>
    </citation>
    <scope>NUCLEOTIDE SEQUENCE [LARGE SCALE GENOMIC DNA]</scope>
    <source>
        <strain evidence="6">NM4</strain>
    </source>
</reference>
<evidence type="ECO:0000313" key="8">
    <source>
        <dbReference type="Proteomes" id="UP000316217"/>
    </source>
</evidence>
<dbReference type="GO" id="GO:0000027">
    <property type="term" value="P:ribosomal large subunit assembly"/>
    <property type="evidence" value="ECO:0007669"/>
    <property type="project" value="TreeGrafter"/>
</dbReference>
<dbReference type="InterPro" id="IPR040637">
    <property type="entry name" value="Ribosomal_uL10-like_insert"/>
</dbReference>
<dbReference type="SUPFAM" id="SSF160369">
    <property type="entry name" value="Ribosomal protein L10-like"/>
    <property type="match status" value="1"/>
</dbReference>
<keyword evidence="3" id="KW-0687">Ribonucleoprotein</keyword>
<dbReference type="OrthoDB" id="30930at2157"/>
<evidence type="ECO:0000313" key="5">
    <source>
        <dbReference type="EMBL" id="RSN73620.1"/>
    </source>
</evidence>
<evidence type="ECO:0000256" key="1">
    <source>
        <dbReference type="ARBA" id="ARBA00008889"/>
    </source>
</evidence>
<dbReference type="GO" id="GO:0002181">
    <property type="term" value="P:cytoplasmic translation"/>
    <property type="evidence" value="ECO:0007669"/>
    <property type="project" value="TreeGrafter"/>
</dbReference>
<keyword evidence="2 5" id="KW-0689">Ribosomal protein</keyword>
<comment type="similarity">
    <text evidence="1">Belongs to the universal ribosomal protein uL10 family.</text>
</comment>
<evidence type="ECO:0000313" key="6">
    <source>
        <dbReference type="EMBL" id="RZN61819.1"/>
    </source>
</evidence>
<gene>
    <name evidence="5" type="primary">rplJ</name>
    <name evidence="5" type="ORF">D6D85_10155</name>
    <name evidence="6" type="ORF">EF810_04290</name>
</gene>
<dbReference type="InterPro" id="IPR043141">
    <property type="entry name" value="Ribosomal_uL10-like_sf"/>
</dbReference>
<evidence type="ECO:0000256" key="3">
    <source>
        <dbReference type="ARBA" id="ARBA00023274"/>
    </source>
</evidence>
<organism evidence="5 7">
    <name type="scientific">Candidatus Methanodesulfokora washburnensis</name>
    <dbReference type="NCBI Taxonomy" id="2478471"/>
    <lineage>
        <taxon>Archaea</taxon>
        <taxon>Thermoproteota</taxon>
        <taxon>Candidatus Korarchaeia</taxon>
        <taxon>Candidatus Korarchaeia incertae sedis</taxon>
        <taxon>Candidatus Methanodesulfokora</taxon>
    </lineage>
</organism>